<evidence type="ECO:0000256" key="14">
    <source>
        <dbReference type="PIRSR" id="PIRSR618044-2"/>
    </source>
</evidence>
<evidence type="ECO:0000256" key="11">
    <source>
        <dbReference type="ARBA" id="ARBA00023316"/>
    </source>
</evidence>
<dbReference type="InterPro" id="IPR015956">
    <property type="entry name" value="Peniciliin-bd_prot_C_sf"/>
</dbReference>
<dbReference type="GO" id="GO:0009002">
    <property type="term" value="F:serine-type D-Ala-D-Ala carboxypeptidase activity"/>
    <property type="evidence" value="ECO:0007669"/>
    <property type="project" value="UniProtKB-EC"/>
</dbReference>
<evidence type="ECO:0000256" key="2">
    <source>
        <dbReference type="ARBA" id="ARBA00004752"/>
    </source>
</evidence>
<dbReference type="EMBL" id="LFVU01000027">
    <property type="protein sequence ID" value="KMT21374.1"/>
    <property type="molecule type" value="Genomic_DNA"/>
</dbReference>
<keyword evidence="8 17" id="KW-0378">Hydrolase</keyword>
<dbReference type="GO" id="GO:0008360">
    <property type="term" value="P:regulation of cell shape"/>
    <property type="evidence" value="ECO:0007669"/>
    <property type="project" value="UniProtKB-KW"/>
</dbReference>
<keyword evidence="9" id="KW-0133">Cell shape</keyword>
<dbReference type="SMART" id="SM00936">
    <property type="entry name" value="PBP5_C"/>
    <property type="match status" value="1"/>
</dbReference>
<reference evidence="17 18" key="1">
    <citation type="submission" date="2015-06" db="EMBL/GenBank/DDBJ databases">
        <title>Draft genome sequence of the purine-degrading Clostridium cylindrosporum HC-1 (DSM 605).</title>
        <authorList>
            <person name="Poehlein A."/>
            <person name="Schiel-Bengelsdorf B."/>
            <person name="Bengelsdorf F."/>
            <person name="Daniel R."/>
            <person name="Duerre P."/>
        </authorList>
    </citation>
    <scope>NUCLEOTIDE SEQUENCE [LARGE SCALE GENOMIC DNA]</scope>
    <source>
        <strain evidence="17 18">DSM 605</strain>
    </source>
</reference>
<organism evidence="17 18">
    <name type="scientific">Clostridium cylindrosporum DSM 605</name>
    <dbReference type="NCBI Taxonomy" id="1121307"/>
    <lineage>
        <taxon>Bacteria</taxon>
        <taxon>Bacillati</taxon>
        <taxon>Bacillota</taxon>
        <taxon>Clostridia</taxon>
        <taxon>Eubacteriales</taxon>
        <taxon>Clostridiaceae</taxon>
        <taxon>Clostridium</taxon>
    </lineage>
</organism>
<evidence type="ECO:0000256" key="13">
    <source>
        <dbReference type="PIRSR" id="PIRSR618044-1"/>
    </source>
</evidence>
<dbReference type="InterPro" id="IPR012907">
    <property type="entry name" value="Peptidase_S11_C"/>
</dbReference>
<accession>A0A0J8DAN1</accession>
<feature type="binding site" evidence="14">
    <location>
        <position position="225"/>
    </location>
    <ligand>
        <name>substrate</name>
    </ligand>
</feature>
<evidence type="ECO:0000256" key="10">
    <source>
        <dbReference type="ARBA" id="ARBA00022984"/>
    </source>
</evidence>
<dbReference type="UniPathway" id="UPA00219"/>
<evidence type="ECO:0000256" key="6">
    <source>
        <dbReference type="ARBA" id="ARBA00022670"/>
    </source>
</evidence>
<comment type="function">
    <text evidence="1">Removes C-terminal D-alanyl residues from sugar-peptide cell wall precursors.</text>
</comment>
<dbReference type="InterPro" id="IPR012338">
    <property type="entry name" value="Beta-lactam/transpept-like"/>
</dbReference>
<evidence type="ECO:0000256" key="9">
    <source>
        <dbReference type="ARBA" id="ARBA00022960"/>
    </source>
</evidence>
<gene>
    <name evidence="17" type="primary">dacB</name>
    <name evidence="17" type="ORF">CLCY_2c01340</name>
</gene>
<dbReference type="GO" id="GO:0009252">
    <property type="term" value="P:peptidoglycan biosynthetic process"/>
    <property type="evidence" value="ECO:0007669"/>
    <property type="project" value="UniProtKB-UniPathway"/>
</dbReference>
<dbReference type="GO" id="GO:0071555">
    <property type="term" value="P:cell wall organization"/>
    <property type="evidence" value="ECO:0007669"/>
    <property type="project" value="UniProtKB-KW"/>
</dbReference>
<dbReference type="InterPro" id="IPR018044">
    <property type="entry name" value="Peptidase_S11"/>
</dbReference>
<dbReference type="Pfam" id="PF07943">
    <property type="entry name" value="PBP5_C"/>
    <property type="match status" value="1"/>
</dbReference>
<evidence type="ECO:0000256" key="8">
    <source>
        <dbReference type="ARBA" id="ARBA00022801"/>
    </source>
</evidence>
<evidence type="ECO:0000256" key="5">
    <source>
        <dbReference type="ARBA" id="ARBA00022645"/>
    </source>
</evidence>
<evidence type="ECO:0000256" key="7">
    <source>
        <dbReference type="ARBA" id="ARBA00022729"/>
    </source>
</evidence>
<dbReference type="Gene3D" id="2.60.410.10">
    <property type="entry name" value="D-Ala-D-Ala carboxypeptidase, C-terminal domain"/>
    <property type="match status" value="1"/>
</dbReference>
<evidence type="ECO:0000313" key="17">
    <source>
        <dbReference type="EMBL" id="KMT21374.1"/>
    </source>
</evidence>
<dbReference type="AlphaFoldDB" id="A0A0J8DAN1"/>
<dbReference type="GO" id="GO:0006508">
    <property type="term" value="P:proteolysis"/>
    <property type="evidence" value="ECO:0007669"/>
    <property type="project" value="UniProtKB-KW"/>
</dbReference>
<dbReference type="EC" id="3.4.16.4" evidence="4"/>
<dbReference type="Gene3D" id="3.40.710.10">
    <property type="entry name" value="DD-peptidase/beta-lactamase superfamily"/>
    <property type="match status" value="1"/>
</dbReference>
<keyword evidence="10" id="KW-0573">Peptidoglycan synthesis</keyword>
<keyword evidence="5 17" id="KW-0121">Carboxypeptidase</keyword>
<comment type="caution">
    <text evidence="17">The sequence shown here is derived from an EMBL/GenBank/DDBJ whole genome shotgun (WGS) entry which is preliminary data.</text>
</comment>
<evidence type="ECO:0000256" key="12">
    <source>
        <dbReference type="ARBA" id="ARBA00034000"/>
    </source>
</evidence>
<dbReference type="SUPFAM" id="SSF69189">
    <property type="entry name" value="Penicillin-binding protein associated domain"/>
    <property type="match status" value="1"/>
</dbReference>
<evidence type="ECO:0000256" key="1">
    <source>
        <dbReference type="ARBA" id="ARBA00003217"/>
    </source>
</evidence>
<dbReference type="RefSeq" id="WP_048570816.1">
    <property type="nucleotide sequence ID" value="NZ_LFVU01000027.1"/>
</dbReference>
<keyword evidence="6" id="KW-0645">Protease</keyword>
<feature type="active site" description="Acyl-ester intermediate" evidence="13">
    <location>
        <position position="63"/>
    </location>
</feature>
<dbReference type="Pfam" id="PF00768">
    <property type="entry name" value="Peptidase_S11"/>
    <property type="match status" value="1"/>
</dbReference>
<comment type="pathway">
    <text evidence="2">Cell wall biogenesis; peptidoglycan biosynthesis.</text>
</comment>
<evidence type="ECO:0000256" key="4">
    <source>
        <dbReference type="ARBA" id="ARBA00012448"/>
    </source>
</evidence>
<dbReference type="OrthoDB" id="9791132at2"/>
<dbReference type="InterPro" id="IPR001967">
    <property type="entry name" value="Peptidase_S11_N"/>
</dbReference>
<dbReference type="InterPro" id="IPR037167">
    <property type="entry name" value="Peptidase_S11_C_sf"/>
</dbReference>
<dbReference type="STRING" id="1121307.CLCY_2c01340"/>
<dbReference type="SUPFAM" id="SSF56601">
    <property type="entry name" value="beta-lactamase/transpeptidase-like"/>
    <property type="match status" value="1"/>
</dbReference>
<keyword evidence="11" id="KW-0961">Cell wall biogenesis/degradation</keyword>
<keyword evidence="7" id="KW-0732">Signal</keyword>
<name>A0A0J8DAN1_CLOCY</name>
<evidence type="ECO:0000313" key="18">
    <source>
        <dbReference type="Proteomes" id="UP000036756"/>
    </source>
</evidence>
<protein>
    <recommendedName>
        <fullName evidence="4">serine-type D-Ala-D-Ala carboxypeptidase</fullName>
        <ecNumber evidence="4">3.4.16.4</ecNumber>
    </recommendedName>
</protein>
<comment type="similarity">
    <text evidence="3 15">Belongs to the peptidase S11 family.</text>
</comment>
<dbReference type="Proteomes" id="UP000036756">
    <property type="component" value="Unassembled WGS sequence"/>
</dbReference>
<evidence type="ECO:0000256" key="15">
    <source>
        <dbReference type="RuleBase" id="RU004016"/>
    </source>
</evidence>
<dbReference type="PANTHER" id="PTHR21581">
    <property type="entry name" value="D-ALANYL-D-ALANINE CARBOXYPEPTIDASE"/>
    <property type="match status" value="1"/>
</dbReference>
<dbReference type="PATRIC" id="fig|1121307.3.peg.991"/>
<feature type="active site" evidence="13">
    <location>
        <position position="118"/>
    </location>
</feature>
<dbReference type="PRINTS" id="PR00725">
    <property type="entry name" value="DADACBPTASE1"/>
</dbReference>
<evidence type="ECO:0000256" key="3">
    <source>
        <dbReference type="ARBA" id="ARBA00007164"/>
    </source>
</evidence>
<dbReference type="PANTHER" id="PTHR21581:SF33">
    <property type="entry name" value="D-ALANYL-D-ALANINE CARBOXYPEPTIDASE DACB"/>
    <property type="match status" value="1"/>
</dbReference>
<comment type="catalytic activity">
    <reaction evidence="12">
        <text>Preferential cleavage: (Ac)2-L-Lys-D-Ala-|-D-Ala. Also transpeptidation of peptidyl-alanyl moieties that are N-acyl substituents of D-alanine.</text>
        <dbReference type="EC" id="3.4.16.4"/>
    </reaction>
</comment>
<proteinExistence type="inferred from homology"/>
<evidence type="ECO:0000259" key="16">
    <source>
        <dbReference type="SMART" id="SM00936"/>
    </source>
</evidence>
<feature type="active site" description="Proton acceptor" evidence="13">
    <location>
        <position position="66"/>
    </location>
</feature>
<keyword evidence="18" id="KW-1185">Reference proteome</keyword>
<feature type="domain" description="Peptidase S11 D-Ala-D-Ala carboxypeptidase A C-terminal" evidence="16">
    <location>
        <begin position="272"/>
        <end position="362"/>
    </location>
</feature>
<sequence length="369" mass="40634">MKLKFQVLSMVIIMFIALSSIVTAKEKKIQAPKLNSHAAVVIDQNSGRILYGKNDNKILAMASTTKIITAIVAIENGKLTDQVTVSKKAASINGSSAGLKEGEKVSLEELIYGLMMKSGNDAAIAIAEHIGDGKVENFIKLMNHKALELGLYNTHFVTPHGLDADTHHTTARDLAKATAYALKNKVFQKVSACKEISSGESGAFNKSYNNINKFLFRLPDADGVKTGYTGNAGKCLVASVTHQYGRYIAVTLNSGDRWKDCENLVNYAKENFSHIKIETDSLNILKSRVLGGEEKYLQSTIDKEIYLPVLKGEENNIKTEVQIPSVINSPVYKNDHIGNLLIYVNDKLETTFPFISNKNIENKIYNKAM</sequence>